<gene>
    <name evidence="7 8" type="primary">trmB</name>
    <name evidence="8" type="ORF">ERS852540_02584</name>
</gene>
<dbReference type="InterPro" id="IPR003358">
    <property type="entry name" value="tRNA_(Gua-N-7)_MeTrfase_Trmb"/>
</dbReference>
<evidence type="ECO:0000313" key="8">
    <source>
        <dbReference type="EMBL" id="CUQ92725.1"/>
    </source>
</evidence>
<comment type="function">
    <text evidence="2 7">Catalyzes the formation of N(7)-methylguanine at position 46 (m7G46) in tRNA.</text>
</comment>
<dbReference type="GO" id="GO:0008176">
    <property type="term" value="F:tRNA (guanine(46)-N7)-methyltransferase activity"/>
    <property type="evidence" value="ECO:0007669"/>
    <property type="project" value="UniProtKB-UniRule"/>
</dbReference>
<dbReference type="HAMAP" id="MF_01057">
    <property type="entry name" value="tRNA_methyltr_TrmB"/>
    <property type="match status" value="1"/>
</dbReference>
<comment type="pathway">
    <text evidence="7">tRNA modification; N(7)-methylguanine-tRNA biosynthesis.</text>
</comment>
<evidence type="ECO:0000256" key="6">
    <source>
        <dbReference type="ARBA" id="ARBA00022694"/>
    </source>
</evidence>
<dbReference type="Proteomes" id="UP000095662">
    <property type="component" value="Unassembled WGS sequence"/>
</dbReference>
<comment type="similarity">
    <text evidence="7">Belongs to the class I-like SAM-binding methyltransferase superfamily. TrmB family.</text>
</comment>
<dbReference type="NCBIfam" id="NF001080">
    <property type="entry name" value="PRK00121.2-2"/>
    <property type="match status" value="1"/>
</dbReference>
<feature type="binding site" evidence="7">
    <location>
        <position position="165"/>
    </location>
    <ligand>
        <name>substrate</name>
    </ligand>
</feature>
<dbReference type="EMBL" id="CZBY01000035">
    <property type="protein sequence ID" value="CUQ92725.1"/>
    <property type="molecule type" value="Genomic_DNA"/>
</dbReference>
<sequence length="225" mass="26026">MRMRRKKYLDERLDACGNVNLGWLVDYAAEQRGETQQRTLDVREIFGNDNPVHLEVGCGKGGFAVEAARRNPDINFIAVEMARNVIVSAMELAVKENLPNLKFLMGKAEYLEKFFPENSVERIYLNFSCPYPKETYKKHRLTHPVFLEIYKHILIPGGEIHQKTDNMKLFEFSIENLSQCGFKLKNVSLDLHNSGFEGNIVTEYEKRFSEQGFPIYRLEAVNPTK</sequence>
<feature type="binding site" evidence="7">
    <location>
        <position position="80"/>
    </location>
    <ligand>
        <name>S-adenosyl-L-methionine</name>
        <dbReference type="ChEBI" id="CHEBI:59789"/>
    </ligand>
</feature>
<dbReference type="OrthoDB" id="9802090at2"/>
<evidence type="ECO:0000256" key="5">
    <source>
        <dbReference type="ARBA" id="ARBA00022691"/>
    </source>
</evidence>
<dbReference type="STRING" id="39492.ERS852540_02584"/>
<dbReference type="GO" id="GO:0043527">
    <property type="term" value="C:tRNA methyltransferase complex"/>
    <property type="evidence" value="ECO:0007669"/>
    <property type="project" value="TreeGrafter"/>
</dbReference>
<dbReference type="NCBIfam" id="TIGR00091">
    <property type="entry name" value="tRNA (guanosine(46)-N7)-methyltransferase TrmB"/>
    <property type="match status" value="1"/>
</dbReference>
<keyword evidence="4 7" id="KW-0808">Transferase</keyword>
<dbReference type="UniPathway" id="UPA00989"/>
<dbReference type="SUPFAM" id="SSF53335">
    <property type="entry name" value="S-adenosyl-L-methionine-dependent methyltransferases"/>
    <property type="match status" value="1"/>
</dbReference>
<evidence type="ECO:0000256" key="2">
    <source>
        <dbReference type="ARBA" id="ARBA00003015"/>
    </source>
</evidence>
<dbReference type="EC" id="2.1.1.33" evidence="7"/>
<dbReference type="Pfam" id="PF02390">
    <property type="entry name" value="Methyltransf_4"/>
    <property type="match status" value="1"/>
</dbReference>
<keyword evidence="3 7" id="KW-0489">Methyltransferase</keyword>
<evidence type="ECO:0000313" key="9">
    <source>
        <dbReference type="Proteomes" id="UP000095662"/>
    </source>
</evidence>
<organism evidence="8 9">
    <name type="scientific">[Eubacterium] siraeum</name>
    <dbReference type="NCBI Taxonomy" id="39492"/>
    <lineage>
        <taxon>Bacteria</taxon>
        <taxon>Bacillati</taxon>
        <taxon>Bacillota</taxon>
        <taxon>Clostridia</taxon>
        <taxon>Eubacteriales</taxon>
        <taxon>Oscillospiraceae</taxon>
        <taxon>Oscillospiraceae incertae sedis</taxon>
    </lineage>
</organism>
<protein>
    <recommendedName>
        <fullName evidence="7">tRNA (guanine-N(7)-)-methyltransferase</fullName>
        <ecNumber evidence="7">2.1.1.33</ecNumber>
    </recommendedName>
    <alternativeName>
        <fullName evidence="7">tRNA (guanine(46)-N(7))-methyltransferase</fullName>
    </alternativeName>
    <alternativeName>
        <fullName evidence="7">tRNA(m7G46)-methyltransferase</fullName>
    </alternativeName>
</protein>
<comment type="catalytic activity">
    <reaction evidence="1 7">
        <text>guanosine(46) in tRNA + S-adenosyl-L-methionine = N(7)-methylguanosine(46) in tRNA + S-adenosyl-L-homocysteine</text>
        <dbReference type="Rhea" id="RHEA:42708"/>
        <dbReference type="Rhea" id="RHEA-COMP:10188"/>
        <dbReference type="Rhea" id="RHEA-COMP:10189"/>
        <dbReference type="ChEBI" id="CHEBI:57856"/>
        <dbReference type="ChEBI" id="CHEBI:59789"/>
        <dbReference type="ChEBI" id="CHEBI:74269"/>
        <dbReference type="ChEBI" id="CHEBI:74480"/>
        <dbReference type="EC" id="2.1.1.33"/>
    </reaction>
</comment>
<feature type="binding site" evidence="7">
    <location>
        <position position="133"/>
    </location>
    <ligand>
        <name>substrate</name>
    </ligand>
</feature>
<dbReference type="CDD" id="cd02440">
    <property type="entry name" value="AdoMet_MTases"/>
    <property type="match status" value="1"/>
</dbReference>
<dbReference type="PROSITE" id="PS51625">
    <property type="entry name" value="SAM_MT_TRMB"/>
    <property type="match status" value="1"/>
</dbReference>
<dbReference type="AlphaFoldDB" id="A0A174ZZF4"/>
<evidence type="ECO:0000256" key="1">
    <source>
        <dbReference type="ARBA" id="ARBA00000142"/>
    </source>
</evidence>
<comment type="caution">
    <text evidence="7">Lacks conserved residue(s) required for the propagation of feature annotation.</text>
</comment>
<evidence type="ECO:0000256" key="3">
    <source>
        <dbReference type="ARBA" id="ARBA00022603"/>
    </source>
</evidence>
<feature type="binding site" evidence="7">
    <location>
        <begin position="202"/>
        <end position="205"/>
    </location>
    <ligand>
        <name>substrate</name>
    </ligand>
</feature>
<evidence type="ECO:0000256" key="4">
    <source>
        <dbReference type="ARBA" id="ARBA00022679"/>
    </source>
</evidence>
<dbReference type="Gene3D" id="3.40.50.150">
    <property type="entry name" value="Vaccinia Virus protein VP39"/>
    <property type="match status" value="1"/>
</dbReference>
<dbReference type="PANTHER" id="PTHR23417">
    <property type="entry name" value="3-DEOXY-D-MANNO-OCTULOSONIC-ACID TRANSFERASE/TRNA GUANINE-N 7 - -METHYLTRANSFERASE"/>
    <property type="match status" value="1"/>
</dbReference>
<feature type="binding site" evidence="7">
    <location>
        <position position="55"/>
    </location>
    <ligand>
        <name>S-adenosyl-L-methionine</name>
        <dbReference type="ChEBI" id="CHEBI:59789"/>
    </ligand>
</feature>
<dbReference type="InterPro" id="IPR029063">
    <property type="entry name" value="SAM-dependent_MTases_sf"/>
</dbReference>
<evidence type="ECO:0000256" key="7">
    <source>
        <dbReference type="HAMAP-Rule" id="MF_01057"/>
    </source>
</evidence>
<proteinExistence type="inferred from homology"/>
<keyword evidence="5 7" id="KW-0949">S-adenosyl-L-methionine</keyword>
<accession>A0A174ZZF4</accession>
<reference evidence="8 9" key="1">
    <citation type="submission" date="2015-09" db="EMBL/GenBank/DDBJ databases">
        <authorList>
            <consortium name="Pathogen Informatics"/>
        </authorList>
    </citation>
    <scope>NUCLEOTIDE SEQUENCE [LARGE SCALE GENOMIC DNA]</scope>
    <source>
        <strain evidence="8 9">2789STDY5834928</strain>
    </source>
</reference>
<dbReference type="PANTHER" id="PTHR23417:SF14">
    <property type="entry name" value="PENTACOTRIPEPTIDE-REPEAT REGION OF PRORP DOMAIN-CONTAINING PROTEIN"/>
    <property type="match status" value="1"/>
</dbReference>
<dbReference type="InterPro" id="IPR055361">
    <property type="entry name" value="tRNA_methyltr_TrmB_bact"/>
</dbReference>
<keyword evidence="6 7" id="KW-0819">tRNA processing</keyword>
<name>A0A174ZZF4_9FIRM</name>